<feature type="compositionally biased region" description="Basic and acidic residues" evidence="1">
    <location>
        <begin position="128"/>
        <end position="137"/>
    </location>
</feature>
<dbReference type="EMBL" id="KZ613515">
    <property type="protein sequence ID" value="PMD15174.1"/>
    <property type="molecule type" value="Genomic_DNA"/>
</dbReference>
<accession>A0A2J6PMD0</accession>
<gene>
    <name evidence="2" type="ORF">NA56DRAFT_710103</name>
</gene>
<feature type="compositionally biased region" description="Acidic residues" evidence="1">
    <location>
        <begin position="317"/>
        <end position="326"/>
    </location>
</feature>
<dbReference type="Proteomes" id="UP000235672">
    <property type="component" value="Unassembled WGS sequence"/>
</dbReference>
<feature type="region of interest" description="Disordered" evidence="1">
    <location>
        <begin position="315"/>
        <end position="339"/>
    </location>
</feature>
<reference evidence="2 3" key="1">
    <citation type="submission" date="2016-05" db="EMBL/GenBank/DDBJ databases">
        <title>A degradative enzymes factory behind the ericoid mycorrhizal symbiosis.</title>
        <authorList>
            <consortium name="DOE Joint Genome Institute"/>
            <person name="Martino E."/>
            <person name="Morin E."/>
            <person name="Grelet G."/>
            <person name="Kuo A."/>
            <person name="Kohler A."/>
            <person name="Daghino S."/>
            <person name="Barry K."/>
            <person name="Choi C."/>
            <person name="Cichocki N."/>
            <person name="Clum A."/>
            <person name="Copeland A."/>
            <person name="Hainaut M."/>
            <person name="Haridas S."/>
            <person name="Labutti K."/>
            <person name="Lindquist E."/>
            <person name="Lipzen A."/>
            <person name="Khouja H.-R."/>
            <person name="Murat C."/>
            <person name="Ohm R."/>
            <person name="Olson A."/>
            <person name="Spatafora J."/>
            <person name="Veneault-Fourrey C."/>
            <person name="Henrissat B."/>
            <person name="Grigoriev I."/>
            <person name="Martin F."/>
            <person name="Perotto S."/>
        </authorList>
    </citation>
    <scope>NUCLEOTIDE SEQUENCE [LARGE SCALE GENOMIC DNA]</scope>
    <source>
        <strain evidence="2 3">UAMH 7357</strain>
    </source>
</reference>
<feature type="region of interest" description="Disordered" evidence="1">
    <location>
        <begin position="239"/>
        <end position="291"/>
    </location>
</feature>
<evidence type="ECO:0000313" key="2">
    <source>
        <dbReference type="EMBL" id="PMD15174.1"/>
    </source>
</evidence>
<sequence>MKSKSGDLGVNNSKKGVYKVLRAFKERSSPSSSWFKHFDFSNFFKMPSASDSERPDSFECIADLLSEARHLISRERMTDDNNLLQIQQVIEAAQRELRRLCLRSEVDRLFAVHEAIDASVNGIESDDSGGRESRNSSEDAGLSPDDASGGVISMMASTRQIFITRSGQSQEPNAETRQEAIQTNEPLIELDLSLGDRTDWTLAGPQELQQQLPRHNATEFSSQVQQVQRELDQINGHAQQSDNVGVAGLGSGVDELASPASPDDQELDRRLGRATPSSLPDPGNVLDQIPGVGNSWVIRPGSGTQEEILATANGEEPSLDSDEDLSDITPLPSPTRSLHASLRREAAPLNSSNGAIAGSEVVVGEAEEQPPFTNQRRARLMAEMNANIARYSQQREWAFYREHGYGVLPIAEPPEPVHVGDRNPSGPARIREESLNRQELHGEVSLVTAAGRRLENLEGVRNRAELPQSSELPDHEEDFLVYLLEKIVGADGGIQFMAQREQFVERRVPPSRARVRYQLAGLGPVSRGQDLTYCRLCRLLGLDRTEAIRIARAIRLGESVDHIRVGQPNPLEYMMLIAVQDGMNVRQAVAFLTEWFLWLEHTAEIWPTPGELIDIRILQFWVALRHGWGGWQPSQEMLNRVREALQLESSIIHPLYTGEPGFDDFDDENSLSSIRASDLPPEEQDRFRRLREDDRLHHGRIEAIYVNWRLYIRNYVLSSELGQTSEFRLNRLERLIREERVMNASRSPSN</sequence>
<feature type="region of interest" description="Disordered" evidence="1">
    <location>
        <begin position="121"/>
        <end position="150"/>
    </location>
</feature>
<evidence type="ECO:0000313" key="3">
    <source>
        <dbReference type="Proteomes" id="UP000235672"/>
    </source>
</evidence>
<protein>
    <submittedName>
        <fullName evidence="2">Uncharacterized protein</fullName>
    </submittedName>
</protein>
<dbReference type="OrthoDB" id="3561987at2759"/>
<keyword evidence="3" id="KW-1185">Reference proteome</keyword>
<name>A0A2J6PMD0_9HELO</name>
<evidence type="ECO:0000256" key="1">
    <source>
        <dbReference type="SAM" id="MobiDB-lite"/>
    </source>
</evidence>
<proteinExistence type="predicted"/>
<dbReference type="AlphaFoldDB" id="A0A2J6PMD0"/>
<organism evidence="2 3">
    <name type="scientific">Hyaloscypha hepaticicola</name>
    <dbReference type="NCBI Taxonomy" id="2082293"/>
    <lineage>
        <taxon>Eukaryota</taxon>
        <taxon>Fungi</taxon>
        <taxon>Dikarya</taxon>
        <taxon>Ascomycota</taxon>
        <taxon>Pezizomycotina</taxon>
        <taxon>Leotiomycetes</taxon>
        <taxon>Helotiales</taxon>
        <taxon>Hyaloscyphaceae</taxon>
        <taxon>Hyaloscypha</taxon>
    </lineage>
</organism>